<dbReference type="InterPro" id="IPR008969">
    <property type="entry name" value="CarboxyPept-like_regulatory"/>
</dbReference>
<evidence type="ECO:0000259" key="12">
    <source>
        <dbReference type="SMART" id="SM00965"/>
    </source>
</evidence>
<evidence type="ECO:0000256" key="4">
    <source>
        <dbReference type="ARBA" id="ARBA00022496"/>
    </source>
</evidence>
<protein>
    <submittedName>
        <fullName evidence="13">SusC/RagA family TonB-linked outer membrane protein</fullName>
    </submittedName>
</protein>
<dbReference type="Gene3D" id="2.40.170.20">
    <property type="entry name" value="TonB-dependent receptor, beta-barrel domain"/>
    <property type="match status" value="1"/>
</dbReference>
<evidence type="ECO:0000256" key="11">
    <source>
        <dbReference type="RuleBase" id="RU003357"/>
    </source>
</evidence>
<dbReference type="PROSITE" id="PS52016">
    <property type="entry name" value="TONB_DEPENDENT_REC_3"/>
    <property type="match status" value="1"/>
</dbReference>
<dbReference type="InterPro" id="IPR037066">
    <property type="entry name" value="Plug_dom_sf"/>
</dbReference>
<evidence type="ECO:0000256" key="9">
    <source>
        <dbReference type="ARBA" id="ARBA00023237"/>
    </source>
</evidence>
<dbReference type="InterPro" id="IPR039426">
    <property type="entry name" value="TonB-dep_rcpt-like"/>
</dbReference>
<keyword evidence="2 10" id="KW-0813">Transport</keyword>
<dbReference type="Proteomes" id="UP000284243">
    <property type="component" value="Unassembled WGS sequence"/>
</dbReference>
<keyword evidence="9 10" id="KW-0998">Cell outer membrane</keyword>
<name>A0A412TN92_9BACT</name>
<dbReference type="SMART" id="SM00965">
    <property type="entry name" value="STN"/>
    <property type="match status" value="1"/>
</dbReference>
<comment type="caution">
    <text evidence="13">The sequence shown here is derived from an EMBL/GenBank/DDBJ whole genome shotgun (WGS) entry which is preliminary data.</text>
</comment>
<dbReference type="SUPFAM" id="SSF56935">
    <property type="entry name" value="Porins"/>
    <property type="match status" value="1"/>
</dbReference>
<dbReference type="InterPro" id="IPR012910">
    <property type="entry name" value="Plug_dom"/>
</dbReference>
<evidence type="ECO:0000256" key="1">
    <source>
        <dbReference type="ARBA" id="ARBA00004571"/>
    </source>
</evidence>
<keyword evidence="4" id="KW-0410">Iron transport</keyword>
<dbReference type="InterPro" id="IPR036942">
    <property type="entry name" value="Beta-barrel_TonB_sf"/>
</dbReference>
<dbReference type="NCBIfam" id="TIGR04056">
    <property type="entry name" value="OMP_RagA_SusC"/>
    <property type="match status" value="1"/>
</dbReference>
<dbReference type="Gene3D" id="2.60.40.1120">
    <property type="entry name" value="Carboxypeptidase-like, regulatory domain"/>
    <property type="match status" value="1"/>
</dbReference>
<dbReference type="GO" id="GO:0006826">
    <property type="term" value="P:iron ion transport"/>
    <property type="evidence" value="ECO:0007669"/>
    <property type="project" value="UniProtKB-KW"/>
</dbReference>
<accession>A0A412TN92</accession>
<dbReference type="EMBL" id="QRYC01000020">
    <property type="protein sequence ID" value="RGU55189.1"/>
    <property type="molecule type" value="Genomic_DNA"/>
</dbReference>
<evidence type="ECO:0000256" key="7">
    <source>
        <dbReference type="ARBA" id="ARBA00023077"/>
    </source>
</evidence>
<dbReference type="GO" id="GO:0009279">
    <property type="term" value="C:cell outer membrane"/>
    <property type="evidence" value="ECO:0007669"/>
    <property type="project" value="UniProtKB-SubCell"/>
</dbReference>
<feature type="domain" description="Secretin/TonB short N-terminal" evidence="12">
    <location>
        <begin position="84"/>
        <end position="135"/>
    </location>
</feature>
<proteinExistence type="inferred from homology"/>
<evidence type="ECO:0000256" key="3">
    <source>
        <dbReference type="ARBA" id="ARBA00022452"/>
    </source>
</evidence>
<dbReference type="InterPro" id="IPR023996">
    <property type="entry name" value="TonB-dep_OMP_SusC/RagA"/>
</dbReference>
<dbReference type="AlphaFoldDB" id="A0A412TN92"/>
<dbReference type="InterPro" id="IPR023997">
    <property type="entry name" value="TonB-dep_OMP_SusC/RagA_CS"/>
</dbReference>
<keyword evidence="6" id="KW-0408">Iron</keyword>
<dbReference type="Pfam" id="PF00593">
    <property type="entry name" value="TonB_dep_Rec_b-barrel"/>
    <property type="match status" value="1"/>
</dbReference>
<sequence length="1211" mass="136257">MTAVLLLCLIFNYKFMKKKSECLGIYHYRWQKIGKIMKLCIILVCLFSFSLSATTLAQRERVNMKLQDVSLRQVLEQIREQTNLQFMMSKEQGERVGRVSVDAVNETVVEVLDKIFASTGLTWVVKEDIIVVKERPQQQMRNPARVKGVVKDQKGHPLPGVTVLIKGTALGVVTDADGNYSLELPGAQGVRLIFSFIGMKTQEMAYTGQAELNIVMQEDITEMDEVVVTGYQNIKKENATGSYQTVTSKELERRYSTDIISSLEGMLSGLVSYNKGLNDDAESNIMIRGVSTFTDRTKPLVVVDGLPIEGSIETINPYDISSITVLKDASAASIYGVRASNGVIVVTTKRAQNDRVEVNFNMDITINEKQQYDNYGWANAAQTIELEEKSYAATMQDPMYSQYIPMYVNMYPSSINPILSMLVQRDAGTLTADEYNRQIERLKKNDYLKEWSDAVLRNQVLQQYNMAFRAKGNRLTSSINLNFKRSNQGIVNEHNNILNFSYRGDIYAAKWLDVAVGFNANMVRSKKHIDALGYLLSPTGKEPYHTIYDENGNRAYYNAAVALNDPVLQNTSLGFKSEAYNLLDELDRNFTRARNSNLRSFVYATFKILPQLSVNAQFQYEDITNKSESYLEEESYDMRHIYNLYTSGGKHLCPDGGILTTTQNSADHYTFRVQANYAQVFKEKHHVEAIVGVENRETNTRNLNNRLLGYKDKTQTNTMASSNLNAARNLQTSDLGPMFSNPWMTFNLVSGWETAEVKHRYVSGYFTGNYTYDRRYSLSGSWRIDKTDLFGADPKYRGRPLWSVGAGWNINNEAFMASAEWINVLKLRASYGLTGNIDQSVSSFLTGRIYNNSTLNGALSAGVNTPPNEQLRWEKTTSYNVGMDYALWGHRLFGALDVYYKYSSDLLSSTDLDPSEGFTSLTINNGEAVNKGVELALNAVILKPSKPQGLGIKAHLNFAVNKNEIKKITTDVSMGINKLGWGSTQHVLQKGYPINSLYAFRFAGFKKEEGYYQLAWYKADGNTSTEGVYSALEPEDVVFAGGMDPKYTGSFVPEITWKGFTLNAMFAYYGGHYMRANASAWQARGSFLGYGNGALASCLNYWNDPEAGIYMPQGVYSSSMKIESQGLPFIDQCVFPADYLKLRNIVLSYDLPRALCAKCRIGSARLRFQMNNVATWVKNSLDIDPEANNAWTGTHLNKTPRSYTISLNINF</sequence>
<evidence type="ECO:0000313" key="13">
    <source>
        <dbReference type="EMBL" id="RGU55189.1"/>
    </source>
</evidence>
<evidence type="ECO:0000256" key="8">
    <source>
        <dbReference type="ARBA" id="ARBA00023136"/>
    </source>
</evidence>
<evidence type="ECO:0000256" key="6">
    <source>
        <dbReference type="ARBA" id="ARBA00023004"/>
    </source>
</evidence>
<dbReference type="Pfam" id="PF07715">
    <property type="entry name" value="Plug"/>
    <property type="match status" value="1"/>
</dbReference>
<keyword evidence="4" id="KW-0406">Ion transport</keyword>
<keyword evidence="3 10" id="KW-1134">Transmembrane beta strand</keyword>
<evidence type="ECO:0000256" key="5">
    <source>
        <dbReference type="ARBA" id="ARBA00022692"/>
    </source>
</evidence>
<organism evidence="13 14">
    <name type="scientific">Odoribacter splanchnicus</name>
    <dbReference type="NCBI Taxonomy" id="28118"/>
    <lineage>
        <taxon>Bacteria</taxon>
        <taxon>Pseudomonadati</taxon>
        <taxon>Bacteroidota</taxon>
        <taxon>Bacteroidia</taxon>
        <taxon>Bacteroidales</taxon>
        <taxon>Odoribacteraceae</taxon>
        <taxon>Odoribacter</taxon>
    </lineage>
</organism>
<dbReference type="Gene3D" id="2.170.130.10">
    <property type="entry name" value="TonB-dependent receptor, plug domain"/>
    <property type="match status" value="1"/>
</dbReference>
<evidence type="ECO:0000313" key="14">
    <source>
        <dbReference type="Proteomes" id="UP000284243"/>
    </source>
</evidence>
<dbReference type="Gene3D" id="3.55.50.30">
    <property type="match status" value="1"/>
</dbReference>
<keyword evidence="5 10" id="KW-0812">Transmembrane</keyword>
<evidence type="ECO:0000256" key="2">
    <source>
        <dbReference type="ARBA" id="ARBA00022448"/>
    </source>
</evidence>
<dbReference type="InterPro" id="IPR011662">
    <property type="entry name" value="Secretin/TonB_short_N"/>
</dbReference>
<keyword evidence="7 11" id="KW-0798">TonB box</keyword>
<gene>
    <name evidence="13" type="ORF">DWW57_13355</name>
</gene>
<dbReference type="NCBIfam" id="TIGR04057">
    <property type="entry name" value="SusC_RagA_signa"/>
    <property type="match status" value="1"/>
</dbReference>
<keyword evidence="8 10" id="KW-0472">Membrane</keyword>
<dbReference type="SUPFAM" id="SSF49464">
    <property type="entry name" value="Carboxypeptidase regulatory domain-like"/>
    <property type="match status" value="1"/>
</dbReference>
<comment type="similarity">
    <text evidence="10 11">Belongs to the TonB-dependent receptor family.</text>
</comment>
<reference evidence="13 14" key="1">
    <citation type="submission" date="2018-08" db="EMBL/GenBank/DDBJ databases">
        <title>A genome reference for cultivated species of the human gut microbiota.</title>
        <authorList>
            <person name="Zou Y."/>
            <person name="Xue W."/>
            <person name="Luo G."/>
        </authorList>
    </citation>
    <scope>NUCLEOTIDE SEQUENCE [LARGE SCALE GENOMIC DNA]</scope>
    <source>
        <strain evidence="13 14">AF16-14</strain>
    </source>
</reference>
<dbReference type="InterPro" id="IPR000531">
    <property type="entry name" value="Beta-barrel_TonB"/>
</dbReference>
<comment type="subcellular location">
    <subcellularLocation>
        <location evidence="1 10">Cell outer membrane</location>
        <topology evidence="1 10">Multi-pass membrane protein</topology>
    </subcellularLocation>
</comment>
<evidence type="ECO:0000256" key="10">
    <source>
        <dbReference type="PROSITE-ProRule" id="PRU01360"/>
    </source>
</evidence>
<dbReference type="Pfam" id="PF13715">
    <property type="entry name" value="CarbopepD_reg_2"/>
    <property type="match status" value="1"/>
</dbReference>